<dbReference type="SUPFAM" id="SSF69075">
    <property type="entry name" value="Glutamyl tRNA-reductase dimerization domain"/>
    <property type="match status" value="1"/>
</dbReference>
<evidence type="ECO:0000256" key="2">
    <source>
        <dbReference type="ARBA" id="ARBA00005916"/>
    </source>
</evidence>
<dbReference type="PANTHER" id="PTHR43013">
    <property type="entry name" value="GLUTAMYL-TRNA REDUCTASE"/>
    <property type="match status" value="1"/>
</dbReference>
<evidence type="ECO:0000313" key="13">
    <source>
        <dbReference type="EMBL" id="MTI25257.1"/>
    </source>
</evidence>
<keyword evidence="5 8" id="KW-0560">Oxidoreductase</keyword>
<comment type="caution">
    <text evidence="8">Lacks conserved residue(s) required for the propagation of feature annotation.</text>
</comment>
<dbReference type="SUPFAM" id="SSF51735">
    <property type="entry name" value="NAD(P)-binding Rossmann-fold domains"/>
    <property type="match status" value="1"/>
</dbReference>
<comment type="caution">
    <text evidence="13">The sequence shown here is derived from an EMBL/GenBank/DDBJ whole genome shotgun (WGS) entry which is preliminary data.</text>
</comment>
<feature type="binding site" evidence="8">
    <location>
        <begin position="52"/>
        <end position="55"/>
    </location>
    <ligand>
        <name>substrate</name>
    </ligand>
</feature>
<feature type="binding site" evidence="8">
    <location>
        <position position="123"/>
    </location>
    <ligand>
        <name>substrate</name>
    </ligand>
</feature>
<dbReference type="EMBL" id="SMLW01000498">
    <property type="protein sequence ID" value="MTI25257.1"/>
    <property type="molecule type" value="Genomic_DNA"/>
</dbReference>
<dbReference type="InterPro" id="IPR036453">
    <property type="entry name" value="GluRdtase_dimer_dom_sf"/>
</dbReference>
<dbReference type="InterPro" id="IPR036291">
    <property type="entry name" value="NAD(P)-bd_dom_sf"/>
</dbReference>
<feature type="binding site" evidence="8">
    <location>
        <begin position="194"/>
        <end position="199"/>
    </location>
    <ligand>
        <name>NADP(+)</name>
        <dbReference type="ChEBI" id="CHEBI:58349"/>
    </ligand>
</feature>
<evidence type="ECO:0000259" key="11">
    <source>
        <dbReference type="Pfam" id="PF01488"/>
    </source>
</evidence>
<dbReference type="Proteomes" id="UP000798808">
    <property type="component" value="Unassembled WGS sequence"/>
</dbReference>
<gene>
    <name evidence="8 13" type="primary">hemA</name>
    <name evidence="13" type="ORF">E1163_09915</name>
</gene>
<evidence type="ECO:0000256" key="5">
    <source>
        <dbReference type="ARBA" id="ARBA00023002"/>
    </source>
</evidence>
<dbReference type="EC" id="1.2.1.70" evidence="3 8"/>
<comment type="catalytic activity">
    <reaction evidence="7 8 9">
        <text>(S)-4-amino-5-oxopentanoate + tRNA(Glu) + NADP(+) = L-glutamyl-tRNA(Glu) + NADPH + H(+)</text>
        <dbReference type="Rhea" id="RHEA:12344"/>
        <dbReference type="Rhea" id="RHEA-COMP:9663"/>
        <dbReference type="Rhea" id="RHEA-COMP:9680"/>
        <dbReference type="ChEBI" id="CHEBI:15378"/>
        <dbReference type="ChEBI" id="CHEBI:57501"/>
        <dbReference type="ChEBI" id="CHEBI:57783"/>
        <dbReference type="ChEBI" id="CHEBI:58349"/>
        <dbReference type="ChEBI" id="CHEBI:78442"/>
        <dbReference type="ChEBI" id="CHEBI:78520"/>
        <dbReference type="EC" id="1.2.1.70"/>
    </reaction>
</comment>
<evidence type="ECO:0000259" key="10">
    <source>
        <dbReference type="Pfam" id="PF00745"/>
    </source>
</evidence>
<dbReference type="Pfam" id="PF05201">
    <property type="entry name" value="GlutR_N"/>
    <property type="match status" value="1"/>
</dbReference>
<comment type="domain">
    <text evidence="8">Possesses an unusual extended V-shaped dimeric structure with each monomer consisting of three distinct domains arranged along a curved 'spinal' alpha-helix. The N-terminal catalytic domain specifically recognizes the glutamate moiety of the substrate. The second domain is the NADPH-binding domain, and the third C-terminal domain is responsible for dimerization.</text>
</comment>
<evidence type="ECO:0000256" key="4">
    <source>
        <dbReference type="ARBA" id="ARBA00022857"/>
    </source>
</evidence>
<dbReference type="PANTHER" id="PTHR43013:SF1">
    <property type="entry name" value="GLUTAMYL-TRNA REDUCTASE"/>
    <property type="match status" value="1"/>
</dbReference>
<comment type="similarity">
    <text evidence="2 8 9">Belongs to the glutamyl-tRNA reductase family.</text>
</comment>
<feature type="binding site" evidence="8">
    <location>
        <position position="112"/>
    </location>
    <ligand>
        <name>substrate</name>
    </ligand>
</feature>
<keyword evidence="6 8" id="KW-0627">Porphyrin biosynthesis</keyword>
<dbReference type="SUPFAM" id="SSF69742">
    <property type="entry name" value="Glutamyl tRNA-reductase catalytic, N-terminal domain"/>
    <property type="match status" value="1"/>
</dbReference>
<dbReference type="GO" id="GO:0008883">
    <property type="term" value="F:glutamyl-tRNA reductase activity"/>
    <property type="evidence" value="ECO:0007669"/>
    <property type="project" value="UniProtKB-EC"/>
</dbReference>
<dbReference type="Gene3D" id="3.40.50.720">
    <property type="entry name" value="NAD(P)-binding Rossmann-like Domain"/>
    <property type="match status" value="1"/>
</dbReference>
<comment type="pathway">
    <text evidence="1 8 9">Porphyrin-containing compound metabolism; protoporphyrin-IX biosynthesis; 5-aminolevulinate from L-glutamyl-tRNA(Glu): step 1/2.</text>
</comment>
<accession>A0ABW9RN92</accession>
<organism evidence="13 14">
    <name type="scientific">Fulvivirga kasyanovii</name>
    <dbReference type="NCBI Taxonomy" id="396812"/>
    <lineage>
        <taxon>Bacteria</taxon>
        <taxon>Pseudomonadati</taxon>
        <taxon>Bacteroidota</taxon>
        <taxon>Cytophagia</taxon>
        <taxon>Cytophagales</taxon>
        <taxon>Fulvivirgaceae</taxon>
        <taxon>Fulvivirga</taxon>
    </lineage>
</organism>
<proteinExistence type="inferred from homology"/>
<dbReference type="NCBIfam" id="TIGR01035">
    <property type="entry name" value="hemA"/>
    <property type="match status" value="1"/>
</dbReference>
<evidence type="ECO:0000259" key="12">
    <source>
        <dbReference type="Pfam" id="PF05201"/>
    </source>
</evidence>
<comment type="subunit">
    <text evidence="8">Homodimer.</text>
</comment>
<feature type="domain" description="Quinate/shikimate 5-dehydrogenase/glutamyl-tRNA reductase" evidence="11">
    <location>
        <begin position="184"/>
        <end position="300"/>
    </location>
</feature>
<comment type="miscellaneous">
    <text evidence="8">During catalysis, the active site Cys acts as a nucleophile attacking the alpha-carbonyl group of tRNA-bound glutamate with the formation of a thioester intermediate between enzyme and glutamate, and the concomitant release of tRNA(Glu). The thioester intermediate is finally reduced by direct hydride transfer from NADPH, to form the product GSA.</text>
</comment>
<dbReference type="PIRSF" id="PIRSF000445">
    <property type="entry name" value="4pyrrol_synth_GluRdtase"/>
    <property type="match status" value="1"/>
</dbReference>
<evidence type="ECO:0000256" key="3">
    <source>
        <dbReference type="ARBA" id="ARBA00012970"/>
    </source>
</evidence>
<dbReference type="InterPro" id="IPR006151">
    <property type="entry name" value="Shikm_DH/Glu-tRNA_Rdtase"/>
</dbReference>
<reference evidence="13 14" key="1">
    <citation type="submission" date="2019-02" db="EMBL/GenBank/DDBJ databases">
        <authorList>
            <person name="Goldberg S.R."/>
            <person name="Haltli B.A."/>
            <person name="Correa H."/>
            <person name="Russell K.G."/>
        </authorList>
    </citation>
    <scope>NUCLEOTIDE SEQUENCE [LARGE SCALE GENOMIC DNA]</scope>
    <source>
        <strain evidence="13 14">JCM 16186</strain>
    </source>
</reference>
<protein>
    <recommendedName>
        <fullName evidence="3 8">Glutamyl-tRNA reductase</fullName>
        <shortName evidence="8">GluTR</shortName>
        <ecNumber evidence="3 8">1.2.1.70</ecNumber>
    </recommendedName>
</protein>
<evidence type="ECO:0000256" key="9">
    <source>
        <dbReference type="RuleBase" id="RU000584"/>
    </source>
</evidence>
<evidence type="ECO:0000313" key="14">
    <source>
        <dbReference type="Proteomes" id="UP000798808"/>
    </source>
</evidence>
<dbReference type="InterPro" id="IPR015895">
    <property type="entry name" value="4pyrrol_synth_GluRdtase_N"/>
</dbReference>
<dbReference type="Pfam" id="PF00745">
    <property type="entry name" value="GlutR_dimer"/>
    <property type="match status" value="1"/>
</dbReference>
<evidence type="ECO:0000256" key="8">
    <source>
        <dbReference type="HAMAP-Rule" id="MF_00087"/>
    </source>
</evidence>
<evidence type="ECO:0000256" key="6">
    <source>
        <dbReference type="ARBA" id="ARBA00023244"/>
    </source>
</evidence>
<dbReference type="InterPro" id="IPR015896">
    <property type="entry name" value="4pyrrol_synth_GluRdtase_dimer"/>
</dbReference>
<dbReference type="Pfam" id="PF01488">
    <property type="entry name" value="Shikimate_DH"/>
    <property type="match status" value="1"/>
</dbReference>
<evidence type="ECO:0000256" key="1">
    <source>
        <dbReference type="ARBA" id="ARBA00005059"/>
    </source>
</evidence>
<name>A0ABW9RN92_9BACT</name>
<feature type="domain" description="Tetrapyrrole biosynthesis glutamyl-tRNA reductase dimerisation" evidence="10">
    <location>
        <begin position="317"/>
        <end position="384"/>
    </location>
</feature>
<feature type="binding site" evidence="8">
    <location>
        <begin position="117"/>
        <end position="119"/>
    </location>
    <ligand>
        <name>substrate</name>
    </ligand>
</feature>
<evidence type="ECO:0000256" key="7">
    <source>
        <dbReference type="ARBA" id="ARBA00047464"/>
    </source>
</evidence>
<keyword evidence="14" id="KW-1185">Reference proteome</keyword>
<dbReference type="RefSeq" id="WP_155171291.1">
    <property type="nucleotide sequence ID" value="NZ_BAAAFL010000008.1"/>
</dbReference>
<dbReference type="HAMAP" id="MF_00087">
    <property type="entry name" value="Glu_tRNA_reductase"/>
    <property type="match status" value="1"/>
</dbReference>
<feature type="domain" description="Glutamyl-tRNA reductase N-terminal" evidence="12">
    <location>
        <begin position="8"/>
        <end position="158"/>
    </location>
</feature>
<keyword evidence="4 8" id="KW-0521">NADP</keyword>
<comment type="function">
    <text evidence="8">Catalyzes the NADPH-dependent reduction of glutamyl-tRNA(Glu) to glutamate 1-semialdehyde (GSA).</text>
</comment>
<feature type="active site" description="Nucleophile" evidence="8">
    <location>
        <position position="53"/>
    </location>
</feature>
<dbReference type="InterPro" id="IPR000343">
    <property type="entry name" value="4pyrrol_synth_GluRdtase"/>
</dbReference>
<dbReference type="InterPro" id="IPR036343">
    <property type="entry name" value="GluRdtase_N_sf"/>
</dbReference>
<sequence>MSHVLRYIGISHQTASVSARESFCISETLRRSLSKSIAAAFSDVHGLVLISTCNRTEIYFESQSTKAAEVRDFFVRSVGVCNEDESRGFFELSDNTSDTADRLMQVANGLQSAVVGDKQIISQVKEAYQFCLAQKQQGSLLERLFQAVFKSHKRIANESHYRSGSTSTAYCSLRLIEKALGKAALPGKNLLIIGAGEIARDVVSYLGKFDFGRVYIANRTSDKAADLAQKHGLVPYDWELVEAGQFEHFDAIITAVSNRQYLLQKPAVTQARQVIVDLGFPMNVHPTVGAAAKLYNIDDVSGQITRTDQLQAGALAKVKVIIKEELDLFMDWVEKGDKRKIIRKFKAEVEITVAESLKQHNNTSFSRDRQQAIIQTLSRKMTNKQAAFLMGQA</sequence>
<dbReference type="Gene3D" id="3.30.460.30">
    <property type="entry name" value="Glutamyl-tRNA reductase, N-terminal domain"/>
    <property type="match status" value="1"/>
</dbReference>